<evidence type="ECO:0000256" key="1">
    <source>
        <dbReference type="ARBA" id="ARBA00010701"/>
    </source>
</evidence>
<accession>A0ABN7AGU1</accession>
<dbReference type="PANTHER" id="PTHR11005">
    <property type="entry name" value="LYSOSOMAL ACID LIPASE-RELATED"/>
    <property type="match status" value="1"/>
</dbReference>
<dbReference type="EMBL" id="AP028910">
    <property type="protein sequence ID" value="BES91449.1"/>
    <property type="molecule type" value="Genomic_DNA"/>
</dbReference>
<evidence type="ECO:0000313" key="7">
    <source>
        <dbReference type="Proteomes" id="UP001307889"/>
    </source>
</evidence>
<evidence type="ECO:0000313" key="6">
    <source>
        <dbReference type="EMBL" id="BES91449.1"/>
    </source>
</evidence>
<feature type="signal peptide" evidence="3">
    <location>
        <begin position="1"/>
        <end position="19"/>
    </location>
</feature>
<dbReference type="Gene3D" id="3.40.50.1820">
    <property type="entry name" value="alpha/beta hydrolase"/>
    <property type="match status" value="1"/>
</dbReference>
<name>A0ABN7AGU1_9HEMI</name>
<dbReference type="Pfam" id="PF12146">
    <property type="entry name" value="Hydrolase_4"/>
    <property type="match status" value="1"/>
</dbReference>
<dbReference type="InterPro" id="IPR029058">
    <property type="entry name" value="AB_hydrolase_fold"/>
</dbReference>
<dbReference type="SUPFAM" id="SSF53474">
    <property type="entry name" value="alpha/beta-Hydrolases"/>
    <property type="match status" value="1"/>
</dbReference>
<dbReference type="Proteomes" id="UP001307889">
    <property type="component" value="Chromosome 2"/>
</dbReference>
<feature type="domain" description="Partial AB-hydrolase lipase" evidence="4">
    <location>
        <begin position="31"/>
        <end position="84"/>
    </location>
</feature>
<evidence type="ECO:0000259" key="4">
    <source>
        <dbReference type="Pfam" id="PF04083"/>
    </source>
</evidence>
<keyword evidence="2" id="KW-0378">Hydrolase</keyword>
<dbReference type="PIRSF" id="PIRSF000862">
    <property type="entry name" value="Steryl_ester_lip"/>
    <property type="match status" value="1"/>
</dbReference>
<organism evidence="6 7">
    <name type="scientific">Nesidiocoris tenuis</name>
    <dbReference type="NCBI Taxonomy" id="355587"/>
    <lineage>
        <taxon>Eukaryota</taxon>
        <taxon>Metazoa</taxon>
        <taxon>Ecdysozoa</taxon>
        <taxon>Arthropoda</taxon>
        <taxon>Hexapoda</taxon>
        <taxon>Insecta</taxon>
        <taxon>Pterygota</taxon>
        <taxon>Neoptera</taxon>
        <taxon>Paraneoptera</taxon>
        <taxon>Hemiptera</taxon>
        <taxon>Heteroptera</taxon>
        <taxon>Panheteroptera</taxon>
        <taxon>Cimicomorpha</taxon>
        <taxon>Miridae</taxon>
        <taxon>Dicyphina</taxon>
        <taxon>Nesidiocoris</taxon>
    </lineage>
</organism>
<dbReference type="InterPro" id="IPR006693">
    <property type="entry name" value="AB_hydrolase_lipase"/>
</dbReference>
<protein>
    <recommendedName>
        <fullName evidence="2">Lipase</fullName>
    </recommendedName>
</protein>
<keyword evidence="2" id="KW-0443">Lipid metabolism</keyword>
<keyword evidence="3" id="KW-0732">Signal</keyword>
<keyword evidence="7" id="KW-1185">Reference proteome</keyword>
<proteinExistence type="inferred from homology"/>
<sequence length="399" mass="44929">MVNFLHISVSLLIPAFCHANWLDPPDTAGQIESNGYPAEVHYATTEDGYILKMFRIPRGKRSSLINKPILIMHGLLCSSDCWTIGGPQKALAYILADNGYDVWLGNSRGNTYSKSHLTIPNNDPKFWDFSMHEQGYYDLPAMIDLIRAQTGEYSVSYIGHSQGATIFFVMASMRPEYQDKITVAVQYAPVAFLNYGRGIIPTLSTFSSTLATIGHALRINSFLHNNVLIRWFGNYFCSKSSPINWFCWDLMFAIAGVDTSLINKMPFDEVTRYCPTGASVKQIDHFVQLTKNGGYFRQFDYGPVTNLVKYGSATPPEYPLEAITVPMVLVSAENDSIATMPEVAQLIRKLKNVKAQWIVADGSFNHVDFMWNPNVTSLVYDTTISQITQFRSSFYQKMN</sequence>
<dbReference type="Pfam" id="PF04083">
    <property type="entry name" value="Abhydro_lipase"/>
    <property type="match status" value="1"/>
</dbReference>
<evidence type="ECO:0000256" key="2">
    <source>
        <dbReference type="PIRNR" id="PIRNR000862"/>
    </source>
</evidence>
<evidence type="ECO:0000259" key="5">
    <source>
        <dbReference type="Pfam" id="PF12146"/>
    </source>
</evidence>
<dbReference type="InterPro" id="IPR025483">
    <property type="entry name" value="Lipase_euk"/>
</dbReference>
<feature type="domain" description="Serine aminopeptidase S33" evidence="5">
    <location>
        <begin position="89"/>
        <end position="219"/>
    </location>
</feature>
<gene>
    <name evidence="6" type="ORF">NTJ_04257</name>
</gene>
<comment type="similarity">
    <text evidence="1 2">Belongs to the AB hydrolase superfamily. Lipase family.</text>
</comment>
<keyword evidence="2" id="KW-0442">Lipid degradation</keyword>
<feature type="chain" id="PRO_5046099742" description="Lipase" evidence="3">
    <location>
        <begin position="20"/>
        <end position="399"/>
    </location>
</feature>
<evidence type="ECO:0000256" key="3">
    <source>
        <dbReference type="SAM" id="SignalP"/>
    </source>
</evidence>
<dbReference type="InterPro" id="IPR022742">
    <property type="entry name" value="Hydrolase_4"/>
</dbReference>
<reference evidence="6 7" key="1">
    <citation type="submission" date="2023-09" db="EMBL/GenBank/DDBJ databases">
        <title>Nesidiocoris tenuis whole genome shotgun sequence.</title>
        <authorList>
            <person name="Shibata T."/>
            <person name="Shimoda M."/>
            <person name="Kobayashi T."/>
            <person name="Uehara T."/>
        </authorList>
    </citation>
    <scope>NUCLEOTIDE SEQUENCE [LARGE SCALE GENOMIC DNA]</scope>
    <source>
        <strain evidence="6 7">Japan</strain>
    </source>
</reference>